<gene>
    <name evidence="2" type="ORF">G5I_02090</name>
</gene>
<dbReference type="Proteomes" id="UP000007755">
    <property type="component" value="Unassembled WGS sequence"/>
</dbReference>
<reference evidence="2" key="1">
    <citation type="submission" date="2011-02" db="EMBL/GenBank/DDBJ databases">
        <title>The genome of the leaf-cutting ant Acromyrmex echinatior suggests key adaptations to social evolution and fungus farming.</title>
        <authorList>
            <person name="Nygaard S."/>
            <person name="Zhang G."/>
        </authorList>
    </citation>
    <scope>NUCLEOTIDE SEQUENCE</scope>
</reference>
<sequence>MMEFDGVLQRFRDVESAMKQLMAAMAYPPIWLLVVEAVGPGSITNFIRGRTSSEEVARIVARDITTKQMASSSHHEAAPRRGRVTKLKNIGASINPSRHVTDLTVYINSVQSREKFSLAPPSAGHLREAPNRRGLQVELPQRGPQRASNPGRGEIDARRSYCAGLARDPLSQGIGYSEPAA</sequence>
<proteinExistence type="predicted"/>
<dbReference type="EMBL" id="GL888010">
    <property type="protein sequence ID" value="EGI69177.1"/>
    <property type="molecule type" value="Genomic_DNA"/>
</dbReference>
<dbReference type="AlphaFoldDB" id="F4W9D9"/>
<evidence type="ECO:0000256" key="1">
    <source>
        <dbReference type="SAM" id="MobiDB-lite"/>
    </source>
</evidence>
<accession>F4W9D9</accession>
<evidence type="ECO:0000313" key="3">
    <source>
        <dbReference type="Proteomes" id="UP000007755"/>
    </source>
</evidence>
<dbReference type="InParanoid" id="F4W9D9"/>
<keyword evidence="3" id="KW-1185">Reference proteome</keyword>
<evidence type="ECO:0000313" key="2">
    <source>
        <dbReference type="EMBL" id="EGI69177.1"/>
    </source>
</evidence>
<protein>
    <submittedName>
        <fullName evidence="2">Uncharacterized protein</fullName>
    </submittedName>
</protein>
<name>F4W9D9_ACREC</name>
<organism evidence="3">
    <name type="scientific">Acromyrmex echinatior</name>
    <name type="common">Panamanian leafcutter ant</name>
    <name type="synonym">Acromyrmex octospinosus echinatior</name>
    <dbReference type="NCBI Taxonomy" id="103372"/>
    <lineage>
        <taxon>Eukaryota</taxon>
        <taxon>Metazoa</taxon>
        <taxon>Ecdysozoa</taxon>
        <taxon>Arthropoda</taxon>
        <taxon>Hexapoda</taxon>
        <taxon>Insecta</taxon>
        <taxon>Pterygota</taxon>
        <taxon>Neoptera</taxon>
        <taxon>Endopterygota</taxon>
        <taxon>Hymenoptera</taxon>
        <taxon>Apocrita</taxon>
        <taxon>Aculeata</taxon>
        <taxon>Formicoidea</taxon>
        <taxon>Formicidae</taxon>
        <taxon>Myrmicinae</taxon>
        <taxon>Acromyrmex</taxon>
    </lineage>
</organism>
<feature type="region of interest" description="Disordered" evidence="1">
    <location>
        <begin position="118"/>
        <end position="159"/>
    </location>
</feature>